<evidence type="ECO:0000313" key="1">
    <source>
        <dbReference type="EMBL" id="RPA88470.1"/>
    </source>
</evidence>
<organism evidence="1 2">
    <name type="scientific">Choiromyces venosus 120613-1</name>
    <dbReference type="NCBI Taxonomy" id="1336337"/>
    <lineage>
        <taxon>Eukaryota</taxon>
        <taxon>Fungi</taxon>
        <taxon>Dikarya</taxon>
        <taxon>Ascomycota</taxon>
        <taxon>Pezizomycotina</taxon>
        <taxon>Pezizomycetes</taxon>
        <taxon>Pezizales</taxon>
        <taxon>Tuberaceae</taxon>
        <taxon>Choiromyces</taxon>
    </lineage>
</organism>
<sequence length="204" mass="23013">MPLNNITILGRISTFRITQSIHFTSLYGKCGLSSSPQVMCKMNTDADLEVESGKEFPINTSLPNRVSILEQGYAALSLKDNTGFNQINDRFDKIDQRFDRIDAKVDGWVKWGIRVSLGLVGTGILAIWDTKRKIHQTQNEMQKFIKESITESENRLESKITESEVRLKSKLMLTFVREVHENVKGEVQHAVGIMNANKNGKAQG</sequence>
<evidence type="ECO:0000313" key="2">
    <source>
        <dbReference type="Proteomes" id="UP000276215"/>
    </source>
</evidence>
<dbReference type="Gene3D" id="6.10.250.2540">
    <property type="match status" value="1"/>
</dbReference>
<accession>A0A3N4IW58</accession>
<proteinExistence type="predicted"/>
<dbReference type="AlphaFoldDB" id="A0A3N4IW58"/>
<dbReference type="OrthoDB" id="5414084at2759"/>
<dbReference type="Proteomes" id="UP000276215">
    <property type="component" value="Unassembled WGS sequence"/>
</dbReference>
<keyword evidence="2" id="KW-1185">Reference proteome</keyword>
<name>A0A3N4IW58_9PEZI</name>
<gene>
    <name evidence="1" type="ORF">L873DRAFT_1796637</name>
</gene>
<dbReference type="STRING" id="1336337.A0A3N4IW58"/>
<reference evidence="1 2" key="1">
    <citation type="journal article" date="2018" name="Nat. Ecol. Evol.">
        <title>Pezizomycetes genomes reveal the molecular basis of ectomycorrhizal truffle lifestyle.</title>
        <authorList>
            <person name="Murat C."/>
            <person name="Payen T."/>
            <person name="Noel B."/>
            <person name="Kuo A."/>
            <person name="Morin E."/>
            <person name="Chen J."/>
            <person name="Kohler A."/>
            <person name="Krizsan K."/>
            <person name="Balestrini R."/>
            <person name="Da Silva C."/>
            <person name="Montanini B."/>
            <person name="Hainaut M."/>
            <person name="Levati E."/>
            <person name="Barry K.W."/>
            <person name="Belfiori B."/>
            <person name="Cichocki N."/>
            <person name="Clum A."/>
            <person name="Dockter R.B."/>
            <person name="Fauchery L."/>
            <person name="Guy J."/>
            <person name="Iotti M."/>
            <person name="Le Tacon F."/>
            <person name="Lindquist E.A."/>
            <person name="Lipzen A."/>
            <person name="Malagnac F."/>
            <person name="Mello A."/>
            <person name="Molinier V."/>
            <person name="Miyauchi S."/>
            <person name="Poulain J."/>
            <person name="Riccioni C."/>
            <person name="Rubini A."/>
            <person name="Sitrit Y."/>
            <person name="Splivallo R."/>
            <person name="Traeger S."/>
            <person name="Wang M."/>
            <person name="Zifcakova L."/>
            <person name="Wipf D."/>
            <person name="Zambonelli A."/>
            <person name="Paolocci F."/>
            <person name="Nowrousian M."/>
            <person name="Ottonello S."/>
            <person name="Baldrian P."/>
            <person name="Spatafora J.W."/>
            <person name="Henrissat B."/>
            <person name="Nagy L.G."/>
            <person name="Aury J.M."/>
            <person name="Wincker P."/>
            <person name="Grigoriev I.V."/>
            <person name="Bonfante P."/>
            <person name="Martin F.M."/>
        </authorList>
    </citation>
    <scope>NUCLEOTIDE SEQUENCE [LARGE SCALE GENOMIC DNA]</scope>
    <source>
        <strain evidence="1 2">120613-1</strain>
    </source>
</reference>
<protein>
    <submittedName>
        <fullName evidence="1">Uncharacterized protein</fullName>
    </submittedName>
</protein>
<dbReference type="EMBL" id="ML120963">
    <property type="protein sequence ID" value="RPA88470.1"/>
    <property type="molecule type" value="Genomic_DNA"/>
</dbReference>